<sequence>MASDDADETAVAGAGPTTQQDNWRHCRKCFGLWWNGAPTNGACPAGGSHDGTGSWNFYLPANPAEHL</sequence>
<protein>
    <submittedName>
        <fullName evidence="2">Uncharacterized protein</fullName>
    </submittedName>
</protein>
<dbReference type="RefSeq" id="WP_160823875.1">
    <property type="nucleotide sequence ID" value="NZ_JBHSXE010000001.1"/>
</dbReference>
<name>A0ABW2CDY7_9ACTN</name>
<dbReference type="Proteomes" id="UP001596380">
    <property type="component" value="Unassembled WGS sequence"/>
</dbReference>
<gene>
    <name evidence="2" type="ORF">ACFQKB_05375</name>
</gene>
<evidence type="ECO:0000313" key="3">
    <source>
        <dbReference type="Proteomes" id="UP001596380"/>
    </source>
</evidence>
<organism evidence="2 3">
    <name type="scientific">Actinomadura yumaensis</name>
    <dbReference type="NCBI Taxonomy" id="111807"/>
    <lineage>
        <taxon>Bacteria</taxon>
        <taxon>Bacillati</taxon>
        <taxon>Actinomycetota</taxon>
        <taxon>Actinomycetes</taxon>
        <taxon>Streptosporangiales</taxon>
        <taxon>Thermomonosporaceae</taxon>
        <taxon>Actinomadura</taxon>
    </lineage>
</organism>
<dbReference type="EMBL" id="JBHSXS010000002">
    <property type="protein sequence ID" value="MFC6879195.1"/>
    <property type="molecule type" value="Genomic_DNA"/>
</dbReference>
<keyword evidence="3" id="KW-1185">Reference proteome</keyword>
<comment type="caution">
    <text evidence="2">The sequence shown here is derived from an EMBL/GenBank/DDBJ whole genome shotgun (WGS) entry which is preliminary data.</text>
</comment>
<reference evidence="3" key="1">
    <citation type="journal article" date="2019" name="Int. J. Syst. Evol. Microbiol.">
        <title>The Global Catalogue of Microorganisms (GCM) 10K type strain sequencing project: providing services to taxonomists for standard genome sequencing and annotation.</title>
        <authorList>
            <consortium name="The Broad Institute Genomics Platform"/>
            <consortium name="The Broad Institute Genome Sequencing Center for Infectious Disease"/>
            <person name="Wu L."/>
            <person name="Ma J."/>
        </authorList>
    </citation>
    <scope>NUCLEOTIDE SEQUENCE [LARGE SCALE GENOMIC DNA]</scope>
    <source>
        <strain evidence="3">JCM 3369</strain>
    </source>
</reference>
<feature type="region of interest" description="Disordered" evidence="1">
    <location>
        <begin position="1"/>
        <end position="20"/>
    </location>
</feature>
<accession>A0ABW2CDY7</accession>
<proteinExistence type="predicted"/>
<evidence type="ECO:0000313" key="2">
    <source>
        <dbReference type="EMBL" id="MFC6879195.1"/>
    </source>
</evidence>
<evidence type="ECO:0000256" key="1">
    <source>
        <dbReference type="SAM" id="MobiDB-lite"/>
    </source>
</evidence>